<evidence type="ECO:0000313" key="1">
    <source>
        <dbReference type="EMBL" id="CAG8716015.1"/>
    </source>
</evidence>
<feature type="non-terminal residue" evidence="1">
    <location>
        <position position="524"/>
    </location>
</feature>
<dbReference type="Proteomes" id="UP000789525">
    <property type="component" value="Unassembled WGS sequence"/>
</dbReference>
<evidence type="ECO:0000313" key="2">
    <source>
        <dbReference type="Proteomes" id="UP000789525"/>
    </source>
</evidence>
<gene>
    <name evidence="1" type="ORF">ACOLOM_LOCUS10903</name>
</gene>
<name>A0ACA9PLK4_9GLOM</name>
<sequence length="524" mass="53799">GTPPPTGPAQSTLSDSGGRDDKRPLWKRMAAAASANGSITGTGGSSTSGNERADQTRSYKAAVFYKRAQELARGYYGHPQPGNYPNQQFIPPQQNVYPQYTQLQYQQQPSPVFAGPPGHAAGGYFSASPTVPAQHAVANYGQLPPTPHQQPPIAQPPLGDTSKRPLPTPISRSRPASQVYPSTQALPTFGNQPPVSSGFIPPTNHQRNFSVDTVPTAYNAYGGAFNQPNPIPQPNGFTPRPMSMHGMPTNWNVYPAGANPMPSAFNVPQVGTSAPVLPAQQQGLGRSNVPSPSIVIPNIPQTSTAGAPVSPGQPGADGKRPLPTRPPGQSQPTTPNEIPPPLPSKSPNQAPVSSGKRALPASPSLPLVPPTSAARPAAVGPSGSQSLPTLATSPVPNTSPPPATNDSTSFSSPTKRALPTAPGGGGITPGRSFTLPQPGTSSLPQQPPATMGQPQSFKVVTLPSSSMDAPTLPPSSTRSAPTPTPADIPSSTPSSYASARSTFTSSISGTPPPTGPAQSTLSDS</sequence>
<organism evidence="1 2">
    <name type="scientific">Acaulospora colombiana</name>
    <dbReference type="NCBI Taxonomy" id="27376"/>
    <lineage>
        <taxon>Eukaryota</taxon>
        <taxon>Fungi</taxon>
        <taxon>Fungi incertae sedis</taxon>
        <taxon>Mucoromycota</taxon>
        <taxon>Glomeromycotina</taxon>
        <taxon>Glomeromycetes</taxon>
        <taxon>Diversisporales</taxon>
        <taxon>Acaulosporaceae</taxon>
        <taxon>Acaulospora</taxon>
    </lineage>
</organism>
<proteinExistence type="predicted"/>
<feature type="non-terminal residue" evidence="1">
    <location>
        <position position="1"/>
    </location>
</feature>
<protein>
    <submittedName>
        <fullName evidence="1">16428_t:CDS:1</fullName>
    </submittedName>
</protein>
<comment type="caution">
    <text evidence="1">The sequence shown here is derived from an EMBL/GenBank/DDBJ whole genome shotgun (WGS) entry which is preliminary data.</text>
</comment>
<keyword evidence="2" id="KW-1185">Reference proteome</keyword>
<reference evidence="1" key="1">
    <citation type="submission" date="2021-06" db="EMBL/GenBank/DDBJ databases">
        <authorList>
            <person name="Kallberg Y."/>
            <person name="Tangrot J."/>
            <person name="Rosling A."/>
        </authorList>
    </citation>
    <scope>NUCLEOTIDE SEQUENCE</scope>
    <source>
        <strain evidence="1">CL356</strain>
    </source>
</reference>
<accession>A0ACA9PLK4</accession>
<dbReference type="EMBL" id="CAJVPT010036952">
    <property type="protein sequence ID" value="CAG8716015.1"/>
    <property type="molecule type" value="Genomic_DNA"/>
</dbReference>